<dbReference type="EMBL" id="UGNW01000001">
    <property type="protein sequence ID" value="STX30309.1"/>
    <property type="molecule type" value="Genomic_DNA"/>
</dbReference>
<keyword evidence="1" id="KW-0472">Membrane</keyword>
<organism evidence="3 5">
    <name type="scientific">Legionella birminghamensis</name>
    <dbReference type="NCBI Taxonomy" id="28083"/>
    <lineage>
        <taxon>Bacteria</taxon>
        <taxon>Pseudomonadati</taxon>
        <taxon>Pseudomonadota</taxon>
        <taxon>Gammaproteobacteria</taxon>
        <taxon>Legionellales</taxon>
        <taxon>Legionellaceae</taxon>
        <taxon>Legionella</taxon>
    </lineage>
</organism>
<reference evidence="3 5" key="2">
    <citation type="submission" date="2018-06" db="EMBL/GenBank/DDBJ databases">
        <authorList>
            <consortium name="Pathogen Informatics"/>
            <person name="Doyle S."/>
        </authorList>
    </citation>
    <scope>NUCLEOTIDE SEQUENCE [LARGE SCALE GENOMIC DNA]</scope>
    <source>
        <strain evidence="3 5">NCTC12437</strain>
    </source>
</reference>
<dbReference type="Proteomes" id="UP000054735">
    <property type="component" value="Unassembled WGS sequence"/>
</dbReference>
<evidence type="ECO:0000313" key="3">
    <source>
        <dbReference type="EMBL" id="STX30309.1"/>
    </source>
</evidence>
<evidence type="ECO:0000313" key="2">
    <source>
        <dbReference type="EMBL" id="KTC68705.1"/>
    </source>
</evidence>
<keyword evidence="4" id="KW-1185">Reference proteome</keyword>
<feature type="transmembrane region" description="Helical" evidence="1">
    <location>
        <begin position="296"/>
        <end position="314"/>
    </location>
</feature>
<gene>
    <name evidence="2" type="ORF">Lbir_2238</name>
    <name evidence="3" type="ORF">NCTC12437_00062</name>
</gene>
<dbReference type="RefSeq" id="WP_058524251.1">
    <property type="nucleotide sequence ID" value="NZ_CAAAHV010000015.1"/>
</dbReference>
<feature type="transmembrane region" description="Helical" evidence="1">
    <location>
        <begin position="321"/>
        <end position="338"/>
    </location>
</feature>
<feature type="transmembrane region" description="Helical" evidence="1">
    <location>
        <begin position="358"/>
        <end position="383"/>
    </location>
</feature>
<name>A0A378I550_9GAMM</name>
<evidence type="ECO:0008006" key="6">
    <source>
        <dbReference type="Google" id="ProtNLM"/>
    </source>
</evidence>
<feature type="transmembrane region" description="Helical" evidence="1">
    <location>
        <begin position="33"/>
        <end position="55"/>
    </location>
</feature>
<sequence length="384" mass="45057">MKYYLFISISVRLVKSGDLIIAIMNRDLFRYKLRFISIALIFGYAFMHVKLAGVYSGATLDEMINFTARLPFGQRMLVPALARLLSYILPLGTYQLFFLLEVIFVALFFIALYQLLRTIFNAERAILLSWLFFLLLPLMSIVNYRFTIEGEASFFYPADSASLFFMALGFFFCLKQQWRWLILLIFIATFNRESSILLVLLIPALHWQQLKKVRAVFSLALISYLLARLMVVLLTCKLPGTYSEWYFRDTSHSHFEANLLWLLADNNLLLFVFCFCGLPLFWFGFYDYIPLQYRPIRYLALFYFLGLLLVGHFMEARIFNELLILLYFPVCIAISRWLEELPPFISAKQGWIYFINRYAVLAILLLIIIGRSFINPLVLWFAAN</sequence>
<dbReference type="STRING" id="28083.Lbir_2238"/>
<feature type="transmembrane region" description="Helical" evidence="1">
    <location>
        <begin position="94"/>
        <end position="113"/>
    </location>
</feature>
<keyword evidence="1" id="KW-0812">Transmembrane</keyword>
<evidence type="ECO:0000256" key="1">
    <source>
        <dbReference type="SAM" id="Phobius"/>
    </source>
</evidence>
<accession>A0A378I550</accession>
<feature type="transmembrane region" description="Helical" evidence="1">
    <location>
        <begin position="215"/>
        <end position="238"/>
    </location>
</feature>
<dbReference type="AlphaFoldDB" id="A0A378I550"/>
<protein>
    <recommendedName>
        <fullName evidence="6">Mannosyltransferase</fullName>
    </recommendedName>
</protein>
<feature type="transmembrane region" description="Helical" evidence="1">
    <location>
        <begin position="259"/>
        <end position="284"/>
    </location>
</feature>
<keyword evidence="1" id="KW-1133">Transmembrane helix</keyword>
<reference evidence="2 4" key="1">
    <citation type="submission" date="2015-11" db="EMBL/GenBank/DDBJ databases">
        <title>Genomic analysis of 38 Legionella species identifies large and diverse effector repertoires.</title>
        <authorList>
            <person name="Burstein D."/>
            <person name="Amaro F."/>
            <person name="Zusman T."/>
            <person name="Lifshitz Z."/>
            <person name="Cohen O."/>
            <person name="Gilbert J.A."/>
            <person name="Pupko T."/>
            <person name="Shuman H.A."/>
            <person name="Segal G."/>
        </authorList>
    </citation>
    <scope>NUCLEOTIDE SEQUENCE [LARGE SCALE GENOMIC DNA]</scope>
    <source>
        <strain evidence="2 4">CDC#1407-AL-14</strain>
    </source>
</reference>
<evidence type="ECO:0000313" key="4">
    <source>
        <dbReference type="Proteomes" id="UP000054735"/>
    </source>
</evidence>
<evidence type="ECO:0000313" key="5">
    <source>
        <dbReference type="Proteomes" id="UP000255066"/>
    </source>
</evidence>
<feature type="transmembrane region" description="Helical" evidence="1">
    <location>
        <begin position="154"/>
        <end position="174"/>
    </location>
</feature>
<feature type="transmembrane region" description="Helical" evidence="1">
    <location>
        <begin position="181"/>
        <end position="203"/>
    </location>
</feature>
<dbReference type="Proteomes" id="UP000255066">
    <property type="component" value="Unassembled WGS sequence"/>
</dbReference>
<dbReference type="EMBL" id="LNXT01000044">
    <property type="protein sequence ID" value="KTC68705.1"/>
    <property type="molecule type" value="Genomic_DNA"/>
</dbReference>
<feature type="transmembrane region" description="Helical" evidence="1">
    <location>
        <begin position="125"/>
        <end position="142"/>
    </location>
</feature>
<proteinExistence type="predicted"/>